<feature type="chain" id="PRO_5002432317" evidence="1">
    <location>
        <begin position="27"/>
        <end position="50"/>
    </location>
</feature>
<reference evidence="2" key="1">
    <citation type="submission" date="2014-11" db="EMBL/GenBank/DDBJ databases">
        <authorList>
            <person name="Amaro Gonzalez C."/>
        </authorList>
    </citation>
    <scope>NUCLEOTIDE SEQUENCE</scope>
</reference>
<protein>
    <submittedName>
        <fullName evidence="2">Uncharacterized protein</fullName>
    </submittedName>
</protein>
<keyword evidence="1" id="KW-0732">Signal</keyword>
<accession>A0A0E9S942</accession>
<dbReference type="AlphaFoldDB" id="A0A0E9S942"/>
<organism evidence="2">
    <name type="scientific">Anguilla anguilla</name>
    <name type="common">European freshwater eel</name>
    <name type="synonym">Muraena anguilla</name>
    <dbReference type="NCBI Taxonomy" id="7936"/>
    <lineage>
        <taxon>Eukaryota</taxon>
        <taxon>Metazoa</taxon>
        <taxon>Chordata</taxon>
        <taxon>Craniata</taxon>
        <taxon>Vertebrata</taxon>
        <taxon>Euteleostomi</taxon>
        <taxon>Actinopterygii</taxon>
        <taxon>Neopterygii</taxon>
        <taxon>Teleostei</taxon>
        <taxon>Anguilliformes</taxon>
        <taxon>Anguillidae</taxon>
        <taxon>Anguilla</taxon>
    </lineage>
</organism>
<name>A0A0E9S942_ANGAN</name>
<dbReference type="EMBL" id="GBXM01070811">
    <property type="protein sequence ID" value="JAH37766.1"/>
    <property type="molecule type" value="Transcribed_RNA"/>
</dbReference>
<feature type="signal peptide" evidence="1">
    <location>
        <begin position="1"/>
        <end position="26"/>
    </location>
</feature>
<proteinExistence type="predicted"/>
<reference evidence="2" key="2">
    <citation type="journal article" date="2015" name="Fish Shellfish Immunol.">
        <title>Early steps in the European eel (Anguilla anguilla)-Vibrio vulnificus interaction in the gills: Role of the RtxA13 toxin.</title>
        <authorList>
            <person name="Callol A."/>
            <person name="Pajuelo D."/>
            <person name="Ebbesson L."/>
            <person name="Teles M."/>
            <person name="MacKenzie S."/>
            <person name="Amaro C."/>
        </authorList>
    </citation>
    <scope>NUCLEOTIDE SEQUENCE</scope>
</reference>
<evidence type="ECO:0000313" key="2">
    <source>
        <dbReference type="EMBL" id="JAH37766.1"/>
    </source>
</evidence>
<evidence type="ECO:0000256" key="1">
    <source>
        <dbReference type="SAM" id="SignalP"/>
    </source>
</evidence>
<sequence length="50" mass="5511">MMLLAGTSRFQVELLSLCCISTTLTALPHMEMDSPQTALHPVTSQHQIID</sequence>